<feature type="domain" description="NYN" evidence="2">
    <location>
        <begin position="99"/>
        <end position="239"/>
    </location>
</feature>
<name>A0ABN8LXU8_9CNID</name>
<evidence type="ECO:0000313" key="4">
    <source>
        <dbReference type="Proteomes" id="UP001159427"/>
    </source>
</evidence>
<dbReference type="Proteomes" id="UP001159427">
    <property type="component" value="Unassembled WGS sequence"/>
</dbReference>
<comment type="caution">
    <text evidence="3">The sequence shown here is derived from an EMBL/GenBank/DDBJ whole genome shotgun (WGS) entry which is preliminary data.</text>
</comment>
<dbReference type="Pfam" id="PF01936">
    <property type="entry name" value="NYN"/>
    <property type="match status" value="1"/>
</dbReference>
<dbReference type="Gene3D" id="3.40.50.1010">
    <property type="entry name" value="5'-nuclease"/>
    <property type="match status" value="1"/>
</dbReference>
<feature type="compositionally biased region" description="Polar residues" evidence="1">
    <location>
        <begin position="391"/>
        <end position="404"/>
    </location>
</feature>
<sequence>MASNSSSQSSQGKVGFVTSIGTCQSCCKELTTYHKHWSCEDDHKTCNDCYMDLLFEALHDGGNQKEVQCICEATLLPIKPKVPDHGEHVFIYVDDSNMWIEAKKLAAKQGHFKCVEDPRLRMDMGKVAEFVAKGREIACDNLYGSEPPPIDTVWETMKRYGWEVKVSKRSLFTNKEKQVDHRIVKDITALVSDRSVAKGTIILVSGDADLIPAIEEGLSKKWSFEIWMWNSGISKALKKLEEDHQELMLISSLDPHLEDISFTNFELSEKQLSSEQNNRTAVILNFLETDAWQKDLTAKLRWPFQFCCIGTDVVLVFSLVKPKDDKKFSSHFDEIFEQLQKEYPERVVLFPAYRKEVPKKEKISFTNTYETLENATDQLSLSSYDDRSGRSESQAEQGHLNQENDFNHNIPDNEFQVVRRKQRKKTQKFSERCEYSSNCKSGLNCTHWHTKAEKIYFKNPLKHKECKYKTSCWSGPTNCKFAHSDKDSFCRLCHNWGHLREKCTKQPLVQSPSTTTEMN</sequence>
<accession>A0ABN8LXU8</accession>
<proteinExistence type="predicted"/>
<dbReference type="InterPro" id="IPR021139">
    <property type="entry name" value="NYN"/>
</dbReference>
<gene>
    <name evidence="3" type="ORF">PEVE_00013667</name>
</gene>
<keyword evidence="4" id="KW-1185">Reference proteome</keyword>
<dbReference type="EMBL" id="CALNXI010000201">
    <property type="protein sequence ID" value="CAH3021985.1"/>
    <property type="molecule type" value="Genomic_DNA"/>
</dbReference>
<evidence type="ECO:0000313" key="3">
    <source>
        <dbReference type="EMBL" id="CAH3021985.1"/>
    </source>
</evidence>
<protein>
    <recommendedName>
        <fullName evidence="2">NYN domain-containing protein</fullName>
    </recommendedName>
</protein>
<reference evidence="3 4" key="1">
    <citation type="submission" date="2022-05" db="EMBL/GenBank/DDBJ databases">
        <authorList>
            <consortium name="Genoscope - CEA"/>
            <person name="William W."/>
        </authorList>
    </citation>
    <scope>NUCLEOTIDE SEQUENCE [LARGE SCALE GENOMIC DNA]</scope>
</reference>
<feature type="region of interest" description="Disordered" evidence="1">
    <location>
        <begin position="382"/>
        <end position="407"/>
    </location>
</feature>
<evidence type="ECO:0000259" key="2">
    <source>
        <dbReference type="Pfam" id="PF01936"/>
    </source>
</evidence>
<evidence type="ECO:0000256" key="1">
    <source>
        <dbReference type="SAM" id="MobiDB-lite"/>
    </source>
</evidence>
<organism evidence="3 4">
    <name type="scientific">Porites evermanni</name>
    <dbReference type="NCBI Taxonomy" id="104178"/>
    <lineage>
        <taxon>Eukaryota</taxon>
        <taxon>Metazoa</taxon>
        <taxon>Cnidaria</taxon>
        <taxon>Anthozoa</taxon>
        <taxon>Hexacorallia</taxon>
        <taxon>Scleractinia</taxon>
        <taxon>Fungiina</taxon>
        <taxon>Poritidae</taxon>
        <taxon>Porites</taxon>
    </lineage>
</organism>